<dbReference type="GO" id="GO:0015483">
    <property type="term" value="F:long-chain fatty acid transporting porin activity"/>
    <property type="evidence" value="ECO:0007669"/>
    <property type="project" value="TreeGrafter"/>
</dbReference>
<keyword evidence="4" id="KW-0812">Transmembrane</keyword>
<evidence type="ECO:0000256" key="4">
    <source>
        <dbReference type="ARBA" id="ARBA00022692"/>
    </source>
</evidence>
<protein>
    <recommendedName>
        <fullName evidence="10">Membrane protein involved in aromatic hydrocarbon degradation</fullName>
    </recommendedName>
</protein>
<keyword evidence="9" id="KW-1185">Reference proteome</keyword>
<keyword evidence="6" id="KW-0472">Membrane</keyword>
<evidence type="ECO:0000256" key="2">
    <source>
        <dbReference type="ARBA" id="ARBA00008163"/>
    </source>
</evidence>
<dbReference type="Proteomes" id="UP000191931">
    <property type="component" value="Unassembled WGS sequence"/>
</dbReference>
<evidence type="ECO:0000256" key="6">
    <source>
        <dbReference type="ARBA" id="ARBA00023136"/>
    </source>
</evidence>
<dbReference type="Gene3D" id="2.40.160.60">
    <property type="entry name" value="Outer membrane protein transport protein (OMPP1/FadL/TodX)"/>
    <property type="match status" value="1"/>
</dbReference>
<organism evidence="8 9">
    <name type="scientific">Desulfamplus magnetovallimortis</name>
    <dbReference type="NCBI Taxonomy" id="1246637"/>
    <lineage>
        <taxon>Bacteria</taxon>
        <taxon>Pseudomonadati</taxon>
        <taxon>Thermodesulfobacteriota</taxon>
        <taxon>Desulfobacteria</taxon>
        <taxon>Desulfobacterales</taxon>
        <taxon>Desulfobacteraceae</taxon>
        <taxon>Desulfamplus</taxon>
    </lineage>
</organism>
<dbReference type="PANTHER" id="PTHR35093:SF8">
    <property type="entry name" value="OUTER MEMBRANE PROTEIN NMB0088-RELATED"/>
    <property type="match status" value="1"/>
</dbReference>
<dbReference type="InterPro" id="IPR005017">
    <property type="entry name" value="OMPP1/FadL/TodX"/>
</dbReference>
<evidence type="ECO:0000256" key="3">
    <source>
        <dbReference type="ARBA" id="ARBA00022452"/>
    </source>
</evidence>
<name>A0A1W1H5J9_9BACT</name>
<dbReference type="AlphaFoldDB" id="A0A1W1H5J9"/>
<dbReference type="GO" id="GO:0009279">
    <property type="term" value="C:cell outer membrane"/>
    <property type="evidence" value="ECO:0007669"/>
    <property type="project" value="UniProtKB-SubCell"/>
</dbReference>
<dbReference type="PANTHER" id="PTHR35093">
    <property type="entry name" value="OUTER MEMBRANE PROTEIN NMB0088-RELATED"/>
    <property type="match status" value="1"/>
</dbReference>
<reference evidence="8 9" key="1">
    <citation type="submission" date="2017-03" db="EMBL/GenBank/DDBJ databases">
        <authorList>
            <person name="Afonso C.L."/>
            <person name="Miller P.J."/>
            <person name="Scott M.A."/>
            <person name="Spackman E."/>
            <person name="Goraichik I."/>
            <person name="Dimitrov K.M."/>
            <person name="Suarez D.L."/>
            <person name="Swayne D.E."/>
        </authorList>
    </citation>
    <scope>NUCLEOTIDE SEQUENCE [LARGE SCALE GENOMIC DNA]</scope>
    <source>
        <strain evidence="8">PRJEB14757</strain>
    </source>
</reference>
<evidence type="ECO:0000256" key="7">
    <source>
        <dbReference type="ARBA" id="ARBA00023237"/>
    </source>
</evidence>
<evidence type="ECO:0000313" key="9">
    <source>
        <dbReference type="Proteomes" id="UP000191931"/>
    </source>
</evidence>
<dbReference type="EMBL" id="FWEV01000013">
    <property type="protein sequence ID" value="SLM27717.1"/>
    <property type="molecule type" value="Genomic_DNA"/>
</dbReference>
<evidence type="ECO:0000256" key="5">
    <source>
        <dbReference type="ARBA" id="ARBA00022729"/>
    </source>
</evidence>
<dbReference type="OrthoDB" id="9809992at2"/>
<evidence type="ECO:0000256" key="1">
    <source>
        <dbReference type="ARBA" id="ARBA00004571"/>
    </source>
</evidence>
<comment type="subcellular location">
    <subcellularLocation>
        <location evidence="1">Cell outer membrane</location>
        <topology evidence="1">Multi-pass membrane protein</topology>
    </subcellularLocation>
</comment>
<sequence length="470" mass="53064">MAFKIVVHLIFLFTSLFPVLILAEENYGFLERIEITSTPNPVGSGARALGMGGAFIAIADDATAASWNPGGLVQLEKPEISVVFSGNHRKEENFFSEYPDASGNEEDNRHRLNYLSAALPFVFANRNMVLSLNYQHMYDFSRGFAFENFFVDSASDPSEEFPFATFTDKYEFEQDGALYALGLAWGIAVSPDLSFGITLNYWGDFIYENEWEESIAVKREHALLHLETNTMDTYSFEGWNAVLGFLYRLNSRWTLGGVLKMPFKADINHSHYEHNVTTIPDSALPYMDLSFNEQNFSDVPDDLMSDTGISFNETSNEQLRLPMSWGIGLAYRYSDNLSVSLDYHRTLWNDFEYIDADGNKTSPVNGLSLEESGIDPVNSLRMGAEYLIIKDNIVIPVRMGIFYDPAPAKSSPDEYMGFSIGTGLAWRWCVVDVAYQFRYGNDVGTSLIQGTDFSQDIEEHIVYCSLITHF</sequence>
<keyword evidence="5" id="KW-0732">Signal</keyword>
<dbReference type="STRING" id="1246637.MTBBW1_110002"/>
<keyword evidence="3" id="KW-1134">Transmembrane beta strand</keyword>
<gene>
    <name evidence="8" type="ORF">MTBBW1_110002</name>
</gene>
<evidence type="ECO:0000313" key="8">
    <source>
        <dbReference type="EMBL" id="SLM27717.1"/>
    </source>
</evidence>
<evidence type="ECO:0008006" key="10">
    <source>
        <dbReference type="Google" id="ProtNLM"/>
    </source>
</evidence>
<dbReference type="SUPFAM" id="SSF56935">
    <property type="entry name" value="Porins"/>
    <property type="match status" value="1"/>
</dbReference>
<keyword evidence="7" id="KW-0998">Cell outer membrane</keyword>
<proteinExistence type="inferred from homology"/>
<accession>A0A1W1H5J9</accession>
<comment type="similarity">
    <text evidence="2">Belongs to the OmpP1/FadL family.</text>
</comment>
<dbReference type="RefSeq" id="WP_080798735.1">
    <property type="nucleotide sequence ID" value="NZ_LT828540.1"/>
</dbReference>